<evidence type="ECO:0000256" key="7">
    <source>
        <dbReference type="ARBA" id="ARBA00023242"/>
    </source>
</evidence>
<dbReference type="GO" id="GO:0045943">
    <property type="term" value="P:positive regulation of transcription by RNA polymerase I"/>
    <property type="evidence" value="ECO:0007669"/>
    <property type="project" value="InterPro"/>
</dbReference>
<keyword evidence="5" id="KW-0677">Repeat</keyword>
<feature type="compositionally biased region" description="Basic and acidic residues" evidence="8">
    <location>
        <begin position="66"/>
        <end position="81"/>
    </location>
</feature>
<keyword evidence="2" id="KW-0690">Ribosome biogenesis</keyword>
<dbReference type="GO" id="GO:0003723">
    <property type="term" value="F:RNA binding"/>
    <property type="evidence" value="ECO:0007669"/>
    <property type="project" value="InterPro"/>
</dbReference>
<keyword evidence="4" id="KW-0853">WD repeat</keyword>
<sequence>MLESCEESSQWLNRSQLYFLTQYMDLMTFTTKAEEERQAASSKQLFIDDSVAMTPFYLLLGKHQKREKEDSLSRLPDETPHLPRGSVAIKEVGGSTPGRVSVASTLLQTPAHVLPSTAYLCSMFVRSLLVSVTDGRSVAHEHGVRVLLNNESMKSYL</sequence>
<evidence type="ECO:0000256" key="8">
    <source>
        <dbReference type="SAM" id="MobiDB-lite"/>
    </source>
</evidence>
<name>A0A4Z2EPA9_9TELE</name>
<evidence type="ECO:0000256" key="1">
    <source>
        <dbReference type="ARBA" id="ARBA00004604"/>
    </source>
</evidence>
<organism evidence="9 10">
    <name type="scientific">Liparis tanakae</name>
    <name type="common">Tanaka's snailfish</name>
    <dbReference type="NCBI Taxonomy" id="230148"/>
    <lineage>
        <taxon>Eukaryota</taxon>
        <taxon>Metazoa</taxon>
        <taxon>Chordata</taxon>
        <taxon>Craniata</taxon>
        <taxon>Vertebrata</taxon>
        <taxon>Euteleostomi</taxon>
        <taxon>Actinopterygii</taxon>
        <taxon>Neopterygii</taxon>
        <taxon>Teleostei</taxon>
        <taxon>Neoteleostei</taxon>
        <taxon>Acanthomorphata</taxon>
        <taxon>Eupercaria</taxon>
        <taxon>Perciformes</taxon>
        <taxon>Cottioidei</taxon>
        <taxon>Cottales</taxon>
        <taxon>Liparidae</taxon>
        <taxon>Liparis</taxon>
    </lineage>
</organism>
<keyword evidence="6" id="KW-0804">Transcription</keyword>
<dbReference type="PANTHER" id="PTHR44215">
    <property type="entry name" value="WD REPEAT-CONTAINING PROTEIN 75"/>
    <property type="match status" value="1"/>
</dbReference>
<evidence type="ECO:0000256" key="4">
    <source>
        <dbReference type="ARBA" id="ARBA00022574"/>
    </source>
</evidence>
<evidence type="ECO:0000313" key="10">
    <source>
        <dbReference type="Proteomes" id="UP000314294"/>
    </source>
</evidence>
<dbReference type="GO" id="GO:0006364">
    <property type="term" value="P:rRNA processing"/>
    <property type="evidence" value="ECO:0007669"/>
    <property type="project" value="UniProtKB-KW"/>
</dbReference>
<feature type="region of interest" description="Disordered" evidence="8">
    <location>
        <begin position="66"/>
        <end position="85"/>
    </location>
</feature>
<keyword evidence="3" id="KW-0698">rRNA processing</keyword>
<accession>A0A4Z2EPA9</accession>
<reference evidence="9 10" key="1">
    <citation type="submission" date="2019-03" db="EMBL/GenBank/DDBJ databases">
        <title>First draft genome of Liparis tanakae, snailfish: a comprehensive survey of snailfish specific genes.</title>
        <authorList>
            <person name="Kim W."/>
            <person name="Song I."/>
            <person name="Jeong J.-H."/>
            <person name="Kim D."/>
            <person name="Kim S."/>
            <person name="Ryu S."/>
            <person name="Song J.Y."/>
            <person name="Lee S.K."/>
        </authorList>
    </citation>
    <scope>NUCLEOTIDE SEQUENCE [LARGE SCALE GENOMIC DNA]</scope>
    <source>
        <tissue evidence="9">Muscle</tissue>
    </source>
</reference>
<dbReference type="GO" id="GO:0032040">
    <property type="term" value="C:small-subunit processome"/>
    <property type="evidence" value="ECO:0007669"/>
    <property type="project" value="InterPro"/>
</dbReference>
<dbReference type="InterPro" id="IPR053826">
    <property type="entry name" value="WDR75"/>
</dbReference>
<evidence type="ECO:0000256" key="5">
    <source>
        <dbReference type="ARBA" id="ARBA00022737"/>
    </source>
</evidence>
<protein>
    <submittedName>
        <fullName evidence="9">WD repeat-containing protein 75</fullName>
    </submittedName>
</protein>
<dbReference type="Proteomes" id="UP000314294">
    <property type="component" value="Unassembled WGS sequence"/>
</dbReference>
<comment type="caution">
    <text evidence="9">The sequence shown here is derived from an EMBL/GenBank/DDBJ whole genome shotgun (WGS) entry which is preliminary data.</text>
</comment>
<evidence type="ECO:0000256" key="3">
    <source>
        <dbReference type="ARBA" id="ARBA00022552"/>
    </source>
</evidence>
<dbReference type="EMBL" id="SRLO01004284">
    <property type="protein sequence ID" value="TNN30623.1"/>
    <property type="molecule type" value="Genomic_DNA"/>
</dbReference>
<keyword evidence="7" id="KW-0539">Nucleus</keyword>
<dbReference type="PANTHER" id="PTHR44215:SF1">
    <property type="entry name" value="WD REPEAT-CONTAINING PROTEIN 75"/>
    <property type="match status" value="1"/>
</dbReference>
<evidence type="ECO:0000256" key="6">
    <source>
        <dbReference type="ARBA" id="ARBA00023163"/>
    </source>
</evidence>
<comment type="subcellular location">
    <subcellularLocation>
        <location evidence="1">Nucleus</location>
        <location evidence="1">Nucleolus</location>
    </subcellularLocation>
</comment>
<dbReference type="AlphaFoldDB" id="A0A4Z2EPA9"/>
<dbReference type="OrthoDB" id="8959337at2759"/>
<dbReference type="GO" id="GO:2000234">
    <property type="term" value="P:positive regulation of rRNA processing"/>
    <property type="evidence" value="ECO:0007669"/>
    <property type="project" value="TreeGrafter"/>
</dbReference>
<evidence type="ECO:0000256" key="2">
    <source>
        <dbReference type="ARBA" id="ARBA00022517"/>
    </source>
</evidence>
<proteinExistence type="predicted"/>
<gene>
    <name evidence="9" type="primary">wdr75_2</name>
    <name evidence="9" type="ORF">EYF80_059225</name>
</gene>
<keyword evidence="10" id="KW-1185">Reference proteome</keyword>
<evidence type="ECO:0000313" key="9">
    <source>
        <dbReference type="EMBL" id="TNN30623.1"/>
    </source>
</evidence>